<dbReference type="AlphaFoldDB" id="U1L7R3"/>
<dbReference type="Proteomes" id="UP000016462">
    <property type="component" value="Unassembled WGS sequence"/>
</dbReference>
<dbReference type="PROSITE" id="PS51186">
    <property type="entry name" value="GNAT"/>
    <property type="match status" value="1"/>
</dbReference>
<gene>
    <name evidence="4" type="ORF">L332_00495</name>
</gene>
<keyword evidence="5" id="KW-1185">Reference proteome</keyword>
<dbReference type="InterPro" id="IPR000182">
    <property type="entry name" value="GNAT_dom"/>
</dbReference>
<proteinExistence type="predicted"/>
<sequence>MDVVVRQAADAELEAVADLRWRWVRESSDEPLPERSAYAAEAAAWARAHGDSHVPLVAVADGEVVGMAWLAIQSRVPSPRALERRSGDLQSCYVVPEHRGAGLGRRLAEAVLDEARRRGLEHVTVHSSVEAIPVYERAGFRANPRSLYADGAIPER</sequence>
<dbReference type="InterPro" id="IPR050832">
    <property type="entry name" value="Bact_Acetyltransf"/>
</dbReference>
<dbReference type="GO" id="GO:0016747">
    <property type="term" value="F:acyltransferase activity, transferring groups other than amino-acyl groups"/>
    <property type="evidence" value="ECO:0007669"/>
    <property type="project" value="InterPro"/>
</dbReference>
<dbReference type="SUPFAM" id="SSF55729">
    <property type="entry name" value="Acyl-CoA N-acyltransferases (Nat)"/>
    <property type="match status" value="1"/>
</dbReference>
<evidence type="ECO:0000256" key="2">
    <source>
        <dbReference type="ARBA" id="ARBA00023315"/>
    </source>
</evidence>
<keyword evidence="2" id="KW-0012">Acyltransferase</keyword>
<dbReference type="EMBL" id="ASHR01000046">
    <property type="protein sequence ID" value="ERG62943.1"/>
    <property type="molecule type" value="Genomic_DNA"/>
</dbReference>
<dbReference type="CDD" id="cd04301">
    <property type="entry name" value="NAT_SF"/>
    <property type="match status" value="1"/>
</dbReference>
<reference evidence="4 5" key="1">
    <citation type="journal article" date="2013" name="Genome Announc.">
        <title>First draft genome sequence from a member of the genus agrococcus, isolated from modern microbialites.</title>
        <authorList>
            <person name="White R.A.III."/>
            <person name="Grassa C.J."/>
            <person name="Suttle C.A."/>
        </authorList>
    </citation>
    <scope>NUCLEOTIDE SEQUENCE [LARGE SCALE GENOMIC DNA]</scope>
    <source>
        <strain evidence="4 5">RW1</strain>
    </source>
</reference>
<name>U1L7R3_9MICO</name>
<evidence type="ECO:0000313" key="4">
    <source>
        <dbReference type="EMBL" id="ERG62943.1"/>
    </source>
</evidence>
<dbReference type="Pfam" id="PF00583">
    <property type="entry name" value="Acetyltransf_1"/>
    <property type="match status" value="1"/>
</dbReference>
<keyword evidence="1" id="KW-0808">Transferase</keyword>
<organism evidence="4 5">
    <name type="scientific">Agrococcus pavilionensis RW1</name>
    <dbReference type="NCBI Taxonomy" id="1330458"/>
    <lineage>
        <taxon>Bacteria</taxon>
        <taxon>Bacillati</taxon>
        <taxon>Actinomycetota</taxon>
        <taxon>Actinomycetes</taxon>
        <taxon>Micrococcales</taxon>
        <taxon>Microbacteriaceae</taxon>
        <taxon>Agrococcus</taxon>
    </lineage>
</organism>
<dbReference type="RefSeq" id="WP_021011841.1">
    <property type="nucleotide sequence ID" value="NZ_ASHR01000046.1"/>
</dbReference>
<dbReference type="PANTHER" id="PTHR43877">
    <property type="entry name" value="AMINOALKYLPHOSPHONATE N-ACETYLTRANSFERASE-RELATED-RELATED"/>
    <property type="match status" value="1"/>
</dbReference>
<evidence type="ECO:0000256" key="1">
    <source>
        <dbReference type="ARBA" id="ARBA00022679"/>
    </source>
</evidence>
<evidence type="ECO:0000259" key="3">
    <source>
        <dbReference type="PROSITE" id="PS51186"/>
    </source>
</evidence>
<dbReference type="Gene3D" id="3.40.630.30">
    <property type="match status" value="1"/>
</dbReference>
<accession>U1L7R3</accession>
<evidence type="ECO:0000313" key="5">
    <source>
        <dbReference type="Proteomes" id="UP000016462"/>
    </source>
</evidence>
<dbReference type="InterPro" id="IPR016181">
    <property type="entry name" value="Acyl_CoA_acyltransferase"/>
</dbReference>
<dbReference type="OrthoDB" id="4936934at2"/>
<feature type="domain" description="N-acetyltransferase" evidence="3">
    <location>
        <begin position="3"/>
        <end position="156"/>
    </location>
</feature>
<comment type="caution">
    <text evidence="4">The sequence shown here is derived from an EMBL/GenBank/DDBJ whole genome shotgun (WGS) entry which is preliminary data.</text>
</comment>
<protein>
    <recommendedName>
        <fullName evidence="3">N-acetyltransferase domain-containing protein</fullName>
    </recommendedName>
</protein>